<dbReference type="RefSeq" id="XP_018327908.1">
    <property type="nucleotide sequence ID" value="XM_018472406.2"/>
</dbReference>
<evidence type="ECO:0000256" key="12">
    <source>
        <dbReference type="SAM" id="MobiDB-lite"/>
    </source>
</evidence>
<evidence type="ECO:0000256" key="5">
    <source>
        <dbReference type="ARBA" id="ARBA00022692"/>
    </source>
</evidence>
<dbReference type="PANTHER" id="PTHR42985">
    <property type="entry name" value="SODIUM-COUPLED MONOCARBOXYLATE TRANSPORTER"/>
    <property type="match status" value="1"/>
</dbReference>
<evidence type="ECO:0000256" key="4">
    <source>
        <dbReference type="ARBA" id="ARBA00022475"/>
    </source>
</evidence>
<feature type="region of interest" description="Disordered" evidence="12">
    <location>
        <begin position="628"/>
        <end position="676"/>
    </location>
</feature>
<feature type="transmembrane region" description="Helical" evidence="13">
    <location>
        <begin position="43"/>
        <end position="65"/>
    </location>
</feature>
<dbReference type="Proteomes" id="UP000192223">
    <property type="component" value="Unplaced"/>
</dbReference>
<dbReference type="GO" id="GO:0005886">
    <property type="term" value="C:plasma membrane"/>
    <property type="evidence" value="ECO:0007669"/>
    <property type="project" value="UniProtKB-SubCell"/>
</dbReference>
<keyword evidence="8" id="KW-0406">Ion transport</keyword>
<evidence type="ECO:0000313" key="16">
    <source>
        <dbReference type="RefSeq" id="XP_018327908.1"/>
    </source>
</evidence>
<dbReference type="OrthoDB" id="6132759at2759"/>
<feature type="transmembrane region" description="Helical" evidence="13">
    <location>
        <begin position="192"/>
        <end position="216"/>
    </location>
</feature>
<keyword evidence="3" id="KW-0813">Transport</keyword>
<feature type="compositionally biased region" description="Polar residues" evidence="12">
    <location>
        <begin position="652"/>
        <end position="663"/>
    </location>
</feature>
<dbReference type="CDD" id="cd11492">
    <property type="entry name" value="SLC5sbd_NIS-SMVT"/>
    <property type="match status" value="1"/>
</dbReference>
<evidence type="ECO:0000256" key="9">
    <source>
        <dbReference type="ARBA" id="ARBA00023136"/>
    </source>
</evidence>
<sequence>MSKSASDLVWDYLVFFIFVIASTFVAIYSRFVEGKQKTKADFVFAAGRVSMGAMMMSIARGTLGVRSVLGYPSELFYRGAPMWETLYGMILAYPIVCYVFIPVYYSLGITSVYQYLDLRFKSRLVRCLACATYVLRQIFNQGITVYTPCVALYTIIGIPYWASILGITLISIFFTLLGGLKAAILADVMQGITIIAISVLFIIQGTINAGGVYNVFKTNIEGGRLNFFNWSLDPTIRVTTLSATIGQLFMSLSILGCQQNFVQRYCSMESQKKITKTLMLNIPVITILFSISWLVGMVIYAVYASCDPLSAGYTDKYDEVLPFFVEDKFNYFPGILGLFIASLFNSSLTLNVSILNSLATCTFEDFIKPLPWLKGMSEKNQLYSIKATAVVIGFLIMGISFGVGLFSGVIESSMLVTSATSGPLLGVFILAMLVPCCNWKGAASGVIMGHMITLWILIGGLTIEKPPTKLLPVSTDGCTNETFSQAISKIHIEPMTTILPVTESIIVNNTADLFETFTTRAESIDPLTYLYSTTYMYYSAIGCFVTLFVGITVSCVTGLSKDEIYDDNLIHPIARKIASWFPGQKRLYSEKYKNVDDNRSLGNGFTLTLQDEIKKNGKLNPTFTDCRKRDSIESLPSPGKSDKDNSKDSEHTPSPGSAGSSNLAFEADNEVTKTRL</sequence>
<organism evidence="14 16">
    <name type="scientific">Agrilus planipennis</name>
    <name type="common">Emerald ash borer</name>
    <name type="synonym">Agrilus marcopoli</name>
    <dbReference type="NCBI Taxonomy" id="224129"/>
    <lineage>
        <taxon>Eukaryota</taxon>
        <taxon>Metazoa</taxon>
        <taxon>Ecdysozoa</taxon>
        <taxon>Arthropoda</taxon>
        <taxon>Hexapoda</taxon>
        <taxon>Insecta</taxon>
        <taxon>Pterygota</taxon>
        <taxon>Neoptera</taxon>
        <taxon>Endopterygota</taxon>
        <taxon>Coleoptera</taxon>
        <taxon>Polyphaga</taxon>
        <taxon>Elateriformia</taxon>
        <taxon>Buprestoidea</taxon>
        <taxon>Buprestidae</taxon>
        <taxon>Agrilinae</taxon>
        <taxon>Agrilus</taxon>
    </lineage>
</organism>
<accession>A0A1W4X697</accession>
<keyword evidence="4" id="KW-1003">Cell membrane</keyword>
<evidence type="ECO:0000256" key="7">
    <source>
        <dbReference type="ARBA" id="ARBA00023053"/>
    </source>
</evidence>
<evidence type="ECO:0000256" key="10">
    <source>
        <dbReference type="ARBA" id="ARBA00023201"/>
    </source>
</evidence>
<feature type="transmembrane region" description="Helical" evidence="13">
    <location>
        <begin position="236"/>
        <end position="257"/>
    </location>
</feature>
<feature type="transmembrane region" description="Helical" evidence="13">
    <location>
        <begin position="85"/>
        <end position="107"/>
    </location>
</feature>
<gene>
    <name evidence="15 16 17" type="primary">LOC108738818</name>
</gene>
<name>A0A1W4X697_AGRPL</name>
<keyword evidence="9 13" id="KW-0472">Membrane</keyword>
<comment type="similarity">
    <text evidence="2 11">Belongs to the sodium:solute symporter (SSF) (TC 2.A.21) family.</text>
</comment>
<feature type="transmembrane region" description="Helical" evidence="13">
    <location>
        <begin position="535"/>
        <end position="559"/>
    </location>
</feature>
<evidence type="ECO:0000256" key="2">
    <source>
        <dbReference type="ARBA" id="ARBA00006434"/>
    </source>
</evidence>
<dbReference type="STRING" id="224129.A0A1W4X697"/>
<keyword evidence="7" id="KW-0915">Sodium</keyword>
<dbReference type="InterPro" id="IPR001734">
    <property type="entry name" value="Na/solute_symporter"/>
</dbReference>
<feature type="transmembrane region" description="Helical" evidence="13">
    <location>
        <begin position="278"/>
        <end position="303"/>
    </location>
</feature>
<protein>
    <submittedName>
        <fullName evidence="15 16">Sodium-coupled monocarboxylate transporter 2</fullName>
    </submittedName>
</protein>
<dbReference type="PANTHER" id="PTHR42985:SF2">
    <property type="entry name" value="SODIUM-DEPENDENT MULTIVITAMIN TRANSPORTER"/>
    <property type="match status" value="1"/>
</dbReference>
<dbReference type="GO" id="GO:0006814">
    <property type="term" value="P:sodium ion transport"/>
    <property type="evidence" value="ECO:0007669"/>
    <property type="project" value="UniProtKB-KW"/>
</dbReference>
<feature type="transmembrane region" description="Helical" evidence="13">
    <location>
        <begin position="441"/>
        <end position="463"/>
    </location>
</feature>
<keyword evidence="14" id="KW-1185">Reference proteome</keyword>
<dbReference type="InterPro" id="IPR051163">
    <property type="entry name" value="Sodium:Solute_Symporter_SSF"/>
</dbReference>
<evidence type="ECO:0000256" key="3">
    <source>
        <dbReference type="ARBA" id="ARBA00022448"/>
    </source>
</evidence>
<dbReference type="Pfam" id="PF00474">
    <property type="entry name" value="SSF"/>
    <property type="match status" value="1"/>
</dbReference>
<feature type="compositionally biased region" description="Basic and acidic residues" evidence="12">
    <location>
        <begin position="640"/>
        <end position="651"/>
    </location>
</feature>
<keyword evidence="10" id="KW-0739">Sodium transport</keyword>
<evidence type="ECO:0000256" key="6">
    <source>
        <dbReference type="ARBA" id="ARBA00022989"/>
    </source>
</evidence>
<dbReference type="GO" id="GO:0015293">
    <property type="term" value="F:symporter activity"/>
    <property type="evidence" value="ECO:0007669"/>
    <property type="project" value="TreeGrafter"/>
</dbReference>
<dbReference type="InterPro" id="IPR038377">
    <property type="entry name" value="Na/Glc_symporter_sf"/>
</dbReference>
<dbReference type="Gene3D" id="1.20.1730.10">
    <property type="entry name" value="Sodium/glucose cotransporter"/>
    <property type="match status" value="1"/>
</dbReference>
<feature type="transmembrane region" description="Helical" evidence="13">
    <location>
        <begin position="158"/>
        <end position="180"/>
    </location>
</feature>
<dbReference type="NCBIfam" id="TIGR00813">
    <property type="entry name" value="sss"/>
    <property type="match status" value="1"/>
</dbReference>
<dbReference type="GeneID" id="108738818"/>
<keyword evidence="5 13" id="KW-0812">Transmembrane</keyword>
<comment type="subcellular location">
    <subcellularLocation>
        <location evidence="1">Cell membrane</location>
        <topology evidence="1">Multi-pass membrane protein</topology>
    </subcellularLocation>
</comment>
<feature type="transmembrane region" description="Helical" evidence="13">
    <location>
        <begin position="383"/>
        <end position="406"/>
    </location>
</feature>
<feature type="transmembrane region" description="Helical" evidence="13">
    <location>
        <begin position="331"/>
        <end position="350"/>
    </location>
</feature>
<reference evidence="15 16" key="1">
    <citation type="submission" date="2025-04" db="UniProtKB">
        <authorList>
            <consortium name="RefSeq"/>
        </authorList>
    </citation>
    <scope>IDENTIFICATION</scope>
    <source>
        <tissue evidence="15 16">Entire body</tissue>
    </source>
</reference>
<evidence type="ECO:0000256" key="11">
    <source>
        <dbReference type="RuleBase" id="RU362091"/>
    </source>
</evidence>
<evidence type="ECO:0000256" key="13">
    <source>
        <dbReference type="SAM" id="Phobius"/>
    </source>
</evidence>
<evidence type="ECO:0000256" key="1">
    <source>
        <dbReference type="ARBA" id="ARBA00004651"/>
    </source>
</evidence>
<dbReference type="RefSeq" id="XP_025832501.1">
    <property type="nucleotide sequence ID" value="XM_025976716.1"/>
</dbReference>
<dbReference type="AlphaFoldDB" id="A0A1W4X697"/>
<proteinExistence type="inferred from homology"/>
<dbReference type="RefSeq" id="XP_018327907.1">
    <property type="nucleotide sequence ID" value="XM_018472405.2"/>
</dbReference>
<dbReference type="PROSITE" id="PS50283">
    <property type="entry name" value="NA_SOLUT_SYMP_3"/>
    <property type="match status" value="1"/>
</dbReference>
<feature type="transmembrane region" description="Helical" evidence="13">
    <location>
        <begin position="412"/>
        <end position="434"/>
    </location>
</feature>
<dbReference type="KEGG" id="apln:108738818"/>
<evidence type="ECO:0000313" key="17">
    <source>
        <dbReference type="RefSeq" id="XP_025832501.1"/>
    </source>
</evidence>
<evidence type="ECO:0000313" key="14">
    <source>
        <dbReference type="Proteomes" id="UP000192223"/>
    </source>
</evidence>
<keyword evidence="6 13" id="KW-1133">Transmembrane helix</keyword>
<evidence type="ECO:0000313" key="15">
    <source>
        <dbReference type="RefSeq" id="XP_018327907.1"/>
    </source>
</evidence>
<feature type="transmembrane region" description="Helical" evidence="13">
    <location>
        <begin position="12"/>
        <end position="31"/>
    </location>
</feature>
<evidence type="ECO:0000256" key="8">
    <source>
        <dbReference type="ARBA" id="ARBA00023065"/>
    </source>
</evidence>